<evidence type="ECO:0008006" key="4">
    <source>
        <dbReference type="Google" id="ProtNLM"/>
    </source>
</evidence>
<dbReference type="Proteomes" id="UP000472676">
    <property type="component" value="Unassembled WGS sequence"/>
</dbReference>
<dbReference type="SUPFAM" id="SSF52833">
    <property type="entry name" value="Thioredoxin-like"/>
    <property type="match status" value="1"/>
</dbReference>
<gene>
    <name evidence="2" type="ORF">G7Y85_09890</name>
</gene>
<keyword evidence="1" id="KW-0812">Transmembrane</keyword>
<sequence length="203" mass="22443">MNQAPPRRTQVYLLMLLFFGPLLAAGLLYFVFPQWLPQARTNYGELIDPARPAPADLKLVGVDGTQVGVDALRTRWTYLYLGADQCDRACADKLYQFRQIRTRLNDKQSRVQRVYLAPDASALVALQQQLGAQHPDLKFYAAADGSPRLADFLHAAGTAAGAPQVIYLFDPHGNWLMDYPADAESSGVFGDIKMLLANSQIDG</sequence>
<evidence type="ECO:0000313" key="2">
    <source>
        <dbReference type="EMBL" id="NGY05078.1"/>
    </source>
</evidence>
<proteinExistence type="predicted"/>
<keyword evidence="1" id="KW-1133">Transmembrane helix</keyword>
<dbReference type="EMBL" id="JAAMOW010000004">
    <property type="protein sequence ID" value="NGY05078.1"/>
    <property type="molecule type" value="Genomic_DNA"/>
</dbReference>
<protein>
    <recommendedName>
        <fullName evidence="4">Thioredoxin domain-containing protein</fullName>
    </recommendedName>
</protein>
<keyword evidence="1" id="KW-0472">Membrane</keyword>
<name>A0A6M2BRG3_9GAMM</name>
<keyword evidence="3" id="KW-1185">Reference proteome</keyword>
<reference evidence="2 3" key="1">
    <citation type="journal article" date="2014" name="Int. J. Syst. Evol. Microbiol.">
        <title>Solimonas terrae sp. nov., isolated from soil.</title>
        <authorList>
            <person name="Kim S.J."/>
            <person name="Moon J.Y."/>
            <person name="Weon H.Y."/>
            <person name="Ahn J.H."/>
            <person name="Chen W.M."/>
            <person name="Kwon S.W."/>
        </authorList>
    </citation>
    <scope>NUCLEOTIDE SEQUENCE [LARGE SCALE GENOMIC DNA]</scope>
    <source>
        <strain evidence="2 3">KIS83-12</strain>
    </source>
</reference>
<dbReference type="AlphaFoldDB" id="A0A6M2BRG3"/>
<dbReference type="RefSeq" id="WP_166255690.1">
    <property type="nucleotide sequence ID" value="NZ_JAAMOW010000004.1"/>
</dbReference>
<evidence type="ECO:0000313" key="3">
    <source>
        <dbReference type="Proteomes" id="UP000472676"/>
    </source>
</evidence>
<comment type="caution">
    <text evidence="2">The sequence shown here is derived from an EMBL/GenBank/DDBJ whole genome shotgun (WGS) entry which is preliminary data.</text>
</comment>
<evidence type="ECO:0000256" key="1">
    <source>
        <dbReference type="SAM" id="Phobius"/>
    </source>
</evidence>
<organism evidence="2 3">
    <name type="scientific">Solimonas terrae</name>
    <dbReference type="NCBI Taxonomy" id="1396819"/>
    <lineage>
        <taxon>Bacteria</taxon>
        <taxon>Pseudomonadati</taxon>
        <taxon>Pseudomonadota</taxon>
        <taxon>Gammaproteobacteria</taxon>
        <taxon>Nevskiales</taxon>
        <taxon>Nevskiaceae</taxon>
        <taxon>Solimonas</taxon>
    </lineage>
</organism>
<accession>A0A6M2BRG3</accession>
<dbReference type="InterPro" id="IPR036249">
    <property type="entry name" value="Thioredoxin-like_sf"/>
</dbReference>
<dbReference type="Gene3D" id="3.40.30.10">
    <property type="entry name" value="Glutaredoxin"/>
    <property type="match status" value="1"/>
</dbReference>
<feature type="transmembrane region" description="Helical" evidence="1">
    <location>
        <begin position="12"/>
        <end position="32"/>
    </location>
</feature>